<dbReference type="Pfam" id="PF13041">
    <property type="entry name" value="PPR_2"/>
    <property type="match status" value="1"/>
</dbReference>
<dbReference type="PANTHER" id="PTHR47926">
    <property type="entry name" value="PENTATRICOPEPTIDE REPEAT-CONTAINING PROTEIN"/>
    <property type="match status" value="1"/>
</dbReference>
<evidence type="ECO:0000313" key="3">
    <source>
        <dbReference type="EMBL" id="EFJ07900.1"/>
    </source>
</evidence>
<dbReference type="KEGG" id="smo:SELMODRAFT_132819"/>
<dbReference type="PROSITE" id="PS51375">
    <property type="entry name" value="PPR"/>
    <property type="match status" value="1"/>
</dbReference>
<evidence type="ECO:0000256" key="1">
    <source>
        <dbReference type="ARBA" id="ARBA00022737"/>
    </source>
</evidence>
<keyword evidence="1" id="KW-0677">Repeat</keyword>
<sequence length="154" mass="17109">MSKRTLVTWTALIAGYAHFGHGRDAIQIFHEMEVEGIDPDDLCFLKVISACTHIGLLEKALNYLLSMSSDHCLEPSQEHYVCVADGFGRIGNLKRAEEVIYGMPYKPNAEALGALLGACRIHPQNSPTIGKRAANQVLRDNNPKDVHRLLHIFT</sequence>
<evidence type="ECO:0008006" key="5">
    <source>
        <dbReference type="Google" id="ProtNLM"/>
    </source>
</evidence>
<evidence type="ECO:0000256" key="2">
    <source>
        <dbReference type="PROSITE-ProRule" id="PRU00708"/>
    </source>
</evidence>
<dbReference type="InParanoid" id="D8T621"/>
<dbReference type="HOGENOM" id="CLU_002706_0_0_1"/>
<organism evidence="4">
    <name type="scientific">Selaginella moellendorffii</name>
    <name type="common">Spikemoss</name>
    <dbReference type="NCBI Taxonomy" id="88036"/>
    <lineage>
        <taxon>Eukaryota</taxon>
        <taxon>Viridiplantae</taxon>
        <taxon>Streptophyta</taxon>
        <taxon>Embryophyta</taxon>
        <taxon>Tracheophyta</taxon>
        <taxon>Lycopodiopsida</taxon>
        <taxon>Selaginellales</taxon>
        <taxon>Selaginellaceae</taxon>
        <taxon>Selaginella</taxon>
    </lineage>
</organism>
<dbReference type="STRING" id="88036.D8T621"/>
<proteinExistence type="predicted"/>
<dbReference type="EMBL" id="GL377679">
    <property type="protein sequence ID" value="EFJ07900.1"/>
    <property type="molecule type" value="Genomic_DNA"/>
</dbReference>
<dbReference type="InterPro" id="IPR011990">
    <property type="entry name" value="TPR-like_helical_dom_sf"/>
</dbReference>
<protein>
    <recommendedName>
        <fullName evidence="5">Pentacotripeptide-repeat region of PRORP domain-containing protein</fullName>
    </recommendedName>
</protein>
<dbReference type="GO" id="GO:0003723">
    <property type="term" value="F:RNA binding"/>
    <property type="evidence" value="ECO:0007669"/>
    <property type="project" value="InterPro"/>
</dbReference>
<dbReference type="Gramene" id="EFJ07900">
    <property type="protein sequence ID" value="EFJ07900"/>
    <property type="gene ID" value="SELMODRAFT_132819"/>
</dbReference>
<dbReference type="GO" id="GO:0009451">
    <property type="term" value="P:RNA modification"/>
    <property type="evidence" value="ECO:0007669"/>
    <property type="project" value="InterPro"/>
</dbReference>
<dbReference type="AlphaFoldDB" id="D8T621"/>
<dbReference type="Gene3D" id="1.25.40.10">
    <property type="entry name" value="Tetratricopeptide repeat domain"/>
    <property type="match status" value="1"/>
</dbReference>
<evidence type="ECO:0000313" key="4">
    <source>
        <dbReference type="Proteomes" id="UP000001514"/>
    </source>
</evidence>
<dbReference type="InterPro" id="IPR002885">
    <property type="entry name" value="PPR_rpt"/>
</dbReference>
<gene>
    <name evidence="3" type="ORF">SELMODRAFT_132819</name>
</gene>
<name>D8T621_SELML</name>
<dbReference type="InterPro" id="IPR046960">
    <property type="entry name" value="PPR_At4g14850-like_plant"/>
</dbReference>
<dbReference type="Proteomes" id="UP000001514">
    <property type="component" value="Unassembled WGS sequence"/>
</dbReference>
<reference evidence="3 4" key="1">
    <citation type="journal article" date="2011" name="Science">
        <title>The Selaginella genome identifies genetic changes associated with the evolution of vascular plants.</title>
        <authorList>
            <person name="Banks J.A."/>
            <person name="Nishiyama T."/>
            <person name="Hasebe M."/>
            <person name="Bowman J.L."/>
            <person name="Gribskov M."/>
            <person name="dePamphilis C."/>
            <person name="Albert V.A."/>
            <person name="Aono N."/>
            <person name="Aoyama T."/>
            <person name="Ambrose B.A."/>
            <person name="Ashton N.W."/>
            <person name="Axtell M.J."/>
            <person name="Barker E."/>
            <person name="Barker M.S."/>
            <person name="Bennetzen J.L."/>
            <person name="Bonawitz N.D."/>
            <person name="Chapple C."/>
            <person name="Cheng C."/>
            <person name="Correa L.G."/>
            <person name="Dacre M."/>
            <person name="DeBarry J."/>
            <person name="Dreyer I."/>
            <person name="Elias M."/>
            <person name="Engstrom E.M."/>
            <person name="Estelle M."/>
            <person name="Feng L."/>
            <person name="Finet C."/>
            <person name="Floyd S.K."/>
            <person name="Frommer W.B."/>
            <person name="Fujita T."/>
            <person name="Gramzow L."/>
            <person name="Gutensohn M."/>
            <person name="Harholt J."/>
            <person name="Hattori M."/>
            <person name="Heyl A."/>
            <person name="Hirai T."/>
            <person name="Hiwatashi Y."/>
            <person name="Ishikawa M."/>
            <person name="Iwata M."/>
            <person name="Karol K.G."/>
            <person name="Koehler B."/>
            <person name="Kolukisaoglu U."/>
            <person name="Kubo M."/>
            <person name="Kurata T."/>
            <person name="Lalonde S."/>
            <person name="Li K."/>
            <person name="Li Y."/>
            <person name="Litt A."/>
            <person name="Lyons E."/>
            <person name="Manning G."/>
            <person name="Maruyama T."/>
            <person name="Michael T.P."/>
            <person name="Mikami K."/>
            <person name="Miyazaki S."/>
            <person name="Morinaga S."/>
            <person name="Murata T."/>
            <person name="Mueller-Roeber B."/>
            <person name="Nelson D.R."/>
            <person name="Obara M."/>
            <person name="Oguri Y."/>
            <person name="Olmstead R.G."/>
            <person name="Onodera N."/>
            <person name="Petersen B.L."/>
            <person name="Pils B."/>
            <person name="Prigge M."/>
            <person name="Rensing S.A."/>
            <person name="Riano-Pachon D.M."/>
            <person name="Roberts A.W."/>
            <person name="Sato Y."/>
            <person name="Scheller H.V."/>
            <person name="Schulz B."/>
            <person name="Schulz C."/>
            <person name="Shakirov E.V."/>
            <person name="Shibagaki N."/>
            <person name="Shinohara N."/>
            <person name="Shippen D.E."/>
            <person name="Soerensen I."/>
            <person name="Sotooka R."/>
            <person name="Sugimoto N."/>
            <person name="Sugita M."/>
            <person name="Sumikawa N."/>
            <person name="Tanurdzic M."/>
            <person name="Theissen G."/>
            <person name="Ulvskov P."/>
            <person name="Wakazuki S."/>
            <person name="Weng J.K."/>
            <person name="Willats W.W."/>
            <person name="Wipf D."/>
            <person name="Wolf P.G."/>
            <person name="Yang L."/>
            <person name="Zimmer A.D."/>
            <person name="Zhu Q."/>
            <person name="Mitros T."/>
            <person name="Hellsten U."/>
            <person name="Loque D."/>
            <person name="Otillar R."/>
            <person name="Salamov A."/>
            <person name="Schmutz J."/>
            <person name="Shapiro H."/>
            <person name="Lindquist E."/>
            <person name="Lucas S."/>
            <person name="Rokhsar D."/>
            <person name="Grigoriev I.V."/>
        </authorList>
    </citation>
    <scope>NUCLEOTIDE SEQUENCE [LARGE SCALE GENOMIC DNA]</scope>
</reference>
<dbReference type="Pfam" id="PF01535">
    <property type="entry name" value="PPR"/>
    <property type="match status" value="1"/>
</dbReference>
<dbReference type="NCBIfam" id="TIGR00756">
    <property type="entry name" value="PPR"/>
    <property type="match status" value="1"/>
</dbReference>
<dbReference type="eggNOG" id="KOG4197">
    <property type="taxonomic scope" value="Eukaryota"/>
</dbReference>
<keyword evidence="4" id="KW-1185">Reference proteome</keyword>
<accession>D8T621</accession>
<feature type="repeat" description="PPR" evidence="2">
    <location>
        <begin position="5"/>
        <end position="39"/>
    </location>
</feature>